<dbReference type="Proteomes" id="UP000214646">
    <property type="component" value="Unassembled WGS sequence"/>
</dbReference>
<name>A0A225E2N6_9BACT</name>
<dbReference type="InterPro" id="IPR050508">
    <property type="entry name" value="Methyltransf_Superfamily"/>
</dbReference>
<comment type="caution">
    <text evidence="2">The sequence shown here is derived from an EMBL/GenBank/DDBJ whole genome shotgun (WGS) entry which is preliminary data.</text>
</comment>
<feature type="domain" description="Methyltransferase type 11" evidence="1">
    <location>
        <begin position="34"/>
        <end position="151"/>
    </location>
</feature>
<proteinExistence type="predicted"/>
<dbReference type="GO" id="GO:0008757">
    <property type="term" value="F:S-adenosylmethionine-dependent methyltransferase activity"/>
    <property type="evidence" value="ECO:0007669"/>
    <property type="project" value="InterPro"/>
</dbReference>
<sequence>MCEGILGPARRPPYQQLLADTVAWAAPGAGERWLDLGCGGGAISRALWEKTGGAVQEVVGTDCAAANEDAYARLRQELSPPTGDRVRFVCHNFSDGLGPFADASFNHVVSGLSISYAESRDPVTGAWTSAAYDRVLAEVFRVLRPGGRFVFSVNVPEPSWEAVAWRSLGAAVRVNRPLRYLKRAWRMMKYGSWLKREARVGRFHYLPAAQIERKLAATGFTGTAHRLSYCDQAYIFQTTKPLTRAD</sequence>
<dbReference type="InterPro" id="IPR013216">
    <property type="entry name" value="Methyltransf_11"/>
</dbReference>
<dbReference type="CDD" id="cd02440">
    <property type="entry name" value="AdoMet_MTases"/>
    <property type="match status" value="1"/>
</dbReference>
<evidence type="ECO:0000313" key="3">
    <source>
        <dbReference type="Proteomes" id="UP000214646"/>
    </source>
</evidence>
<evidence type="ECO:0000313" key="2">
    <source>
        <dbReference type="EMBL" id="OWK43749.1"/>
    </source>
</evidence>
<accession>A0A225E2N6</accession>
<dbReference type="RefSeq" id="WP_238602607.1">
    <property type="nucleotide sequence ID" value="NZ_NIDE01000004.1"/>
</dbReference>
<dbReference type="PANTHER" id="PTHR42912:SF93">
    <property type="entry name" value="N6-ADENOSINE-METHYLTRANSFERASE TMT1A"/>
    <property type="match status" value="1"/>
</dbReference>
<protein>
    <recommendedName>
        <fullName evidence="1">Methyltransferase type 11 domain-containing protein</fullName>
    </recommendedName>
</protein>
<dbReference type="Gene3D" id="3.40.50.150">
    <property type="entry name" value="Vaccinia Virus protein VP39"/>
    <property type="match status" value="1"/>
</dbReference>
<dbReference type="PANTHER" id="PTHR42912">
    <property type="entry name" value="METHYLTRANSFERASE"/>
    <property type="match status" value="1"/>
</dbReference>
<dbReference type="EMBL" id="NIDE01000004">
    <property type="protein sequence ID" value="OWK43749.1"/>
    <property type="molecule type" value="Genomic_DNA"/>
</dbReference>
<evidence type="ECO:0000259" key="1">
    <source>
        <dbReference type="Pfam" id="PF08241"/>
    </source>
</evidence>
<keyword evidence="3" id="KW-1185">Reference proteome</keyword>
<dbReference type="SUPFAM" id="SSF53335">
    <property type="entry name" value="S-adenosyl-L-methionine-dependent methyltransferases"/>
    <property type="match status" value="1"/>
</dbReference>
<organism evidence="2 3">
    <name type="scientific">Fimbriiglobus ruber</name>
    <dbReference type="NCBI Taxonomy" id="1908690"/>
    <lineage>
        <taxon>Bacteria</taxon>
        <taxon>Pseudomonadati</taxon>
        <taxon>Planctomycetota</taxon>
        <taxon>Planctomycetia</taxon>
        <taxon>Gemmatales</taxon>
        <taxon>Gemmataceae</taxon>
        <taxon>Fimbriiglobus</taxon>
    </lineage>
</organism>
<dbReference type="InterPro" id="IPR029063">
    <property type="entry name" value="SAM-dependent_MTases_sf"/>
</dbReference>
<dbReference type="Pfam" id="PF08241">
    <property type="entry name" value="Methyltransf_11"/>
    <property type="match status" value="1"/>
</dbReference>
<gene>
    <name evidence="2" type="ORF">FRUB_03348</name>
</gene>
<dbReference type="AlphaFoldDB" id="A0A225E2N6"/>
<reference evidence="3" key="1">
    <citation type="submission" date="2017-06" db="EMBL/GenBank/DDBJ databases">
        <title>Genome analysis of Fimbriiglobus ruber SP5, the first member of the order Planctomycetales with confirmed chitinolytic capability.</title>
        <authorList>
            <person name="Ravin N.V."/>
            <person name="Rakitin A.L."/>
            <person name="Ivanova A.A."/>
            <person name="Beletsky A.V."/>
            <person name="Kulichevskaya I.S."/>
            <person name="Mardanov A.V."/>
            <person name="Dedysh S.N."/>
        </authorList>
    </citation>
    <scope>NUCLEOTIDE SEQUENCE [LARGE SCALE GENOMIC DNA]</scope>
    <source>
        <strain evidence="3">SP5</strain>
    </source>
</reference>